<dbReference type="InterPro" id="IPR050951">
    <property type="entry name" value="Retrovirus_Pol_polyprotein"/>
</dbReference>
<dbReference type="InterPro" id="IPR012337">
    <property type="entry name" value="RNaseH-like_sf"/>
</dbReference>
<accession>A0A9Q3DCT4</accession>
<protein>
    <recommendedName>
        <fullName evidence="2">Integrase catalytic domain-containing protein</fullName>
    </recommendedName>
</protein>
<dbReference type="PANTHER" id="PTHR37984:SF5">
    <property type="entry name" value="PROTEIN NYNRIN-LIKE"/>
    <property type="match status" value="1"/>
</dbReference>
<evidence type="ECO:0000313" key="3">
    <source>
        <dbReference type="EMBL" id="MBW0497777.1"/>
    </source>
</evidence>
<keyword evidence="1" id="KW-0694">RNA-binding</keyword>
<dbReference type="EMBL" id="AVOT02014369">
    <property type="protein sequence ID" value="MBW0497777.1"/>
    <property type="molecule type" value="Genomic_DNA"/>
</dbReference>
<dbReference type="SUPFAM" id="SSF53098">
    <property type="entry name" value="Ribonuclease H-like"/>
    <property type="match status" value="1"/>
</dbReference>
<sequence length="159" mass="18388">MDWVRALPPSGRKHFNSFLVIVDIYNQTPIFFPCHKYDTAMHTALLICKRVISHTGLINNIIRDRDPKLTTALWNNFHGYFGTKFSFSTAYHTQIDGIANRMIQTLEHMISRLCACVLEFKDTDCLTHYWHTRITELELSYKKSVHSSTGHTPAMLSRG</sequence>
<proteinExistence type="predicted"/>
<dbReference type="AlphaFoldDB" id="A0A9Q3DCT4"/>
<dbReference type="Gene3D" id="3.30.420.10">
    <property type="entry name" value="Ribonuclease H-like superfamily/Ribonuclease H"/>
    <property type="match status" value="1"/>
</dbReference>
<dbReference type="GO" id="GO:0015074">
    <property type="term" value="P:DNA integration"/>
    <property type="evidence" value="ECO:0007669"/>
    <property type="project" value="InterPro"/>
</dbReference>
<evidence type="ECO:0000256" key="1">
    <source>
        <dbReference type="ARBA" id="ARBA00022884"/>
    </source>
</evidence>
<dbReference type="PANTHER" id="PTHR37984">
    <property type="entry name" value="PROTEIN CBG26694"/>
    <property type="match status" value="1"/>
</dbReference>
<dbReference type="GO" id="GO:0003723">
    <property type="term" value="F:RNA binding"/>
    <property type="evidence" value="ECO:0007669"/>
    <property type="project" value="UniProtKB-KW"/>
</dbReference>
<dbReference type="GO" id="GO:0005634">
    <property type="term" value="C:nucleus"/>
    <property type="evidence" value="ECO:0007669"/>
    <property type="project" value="UniProtKB-ARBA"/>
</dbReference>
<comment type="caution">
    <text evidence="3">The sequence shown here is derived from an EMBL/GenBank/DDBJ whole genome shotgun (WGS) entry which is preliminary data.</text>
</comment>
<reference evidence="3" key="1">
    <citation type="submission" date="2021-03" db="EMBL/GenBank/DDBJ databases">
        <title>Draft genome sequence of rust myrtle Austropuccinia psidii MF-1, a brazilian biotype.</title>
        <authorList>
            <person name="Quecine M.C."/>
            <person name="Pachon D.M.R."/>
            <person name="Bonatelli M.L."/>
            <person name="Correr F.H."/>
            <person name="Franceschini L.M."/>
            <person name="Leite T.F."/>
            <person name="Margarido G.R.A."/>
            <person name="Almeida C.A."/>
            <person name="Ferrarezi J.A."/>
            <person name="Labate C.A."/>
        </authorList>
    </citation>
    <scope>NUCLEOTIDE SEQUENCE</scope>
    <source>
        <strain evidence="3">MF-1</strain>
    </source>
</reference>
<gene>
    <name evidence="3" type="ORF">O181_037492</name>
</gene>
<dbReference type="InterPro" id="IPR001584">
    <property type="entry name" value="Integrase_cat-core"/>
</dbReference>
<feature type="domain" description="Integrase catalytic" evidence="2">
    <location>
        <begin position="1"/>
        <end position="159"/>
    </location>
</feature>
<dbReference type="PROSITE" id="PS50994">
    <property type="entry name" value="INTEGRASE"/>
    <property type="match status" value="1"/>
</dbReference>
<dbReference type="InterPro" id="IPR036397">
    <property type="entry name" value="RNaseH_sf"/>
</dbReference>
<evidence type="ECO:0000313" key="4">
    <source>
        <dbReference type="Proteomes" id="UP000765509"/>
    </source>
</evidence>
<keyword evidence="4" id="KW-1185">Reference proteome</keyword>
<dbReference type="Proteomes" id="UP000765509">
    <property type="component" value="Unassembled WGS sequence"/>
</dbReference>
<name>A0A9Q3DCT4_9BASI</name>
<evidence type="ECO:0000259" key="2">
    <source>
        <dbReference type="PROSITE" id="PS50994"/>
    </source>
</evidence>
<organism evidence="3 4">
    <name type="scientific">Austropuccinia psidii MF-1</name>
    <dbReference type="NCBI Taxonomy" id="1389203"/>
    <lineage>
        <taxon>Eukaryota</taxon>
        <taxon>Fungi</taxon>
        <taxon>Dikarya</taxon>
        <taxon>Basidiomycota</taxon>
        <taxon>Pucciniomycotina</taxon>
        <taxon>Pucciniomycetes</taxon>
        <taxon>Pucciniales</taxon>
        <taxon>Sphaerophragmiaceae</taxon>
        <taxon>Austropuccinia</taxon>
    </lineage>
</organism>